<dbReference type="AlphaFoldDB" id="A0A8C9NNV3"/>
<evidence type="ECO:0000313" key="1">
    <source>
        <dbReference type="Ensembl" id="ENSSCAP00000020414.1"/>
    </source>
</evidence>
<dbReference type="Proteomes" id="UP000694409">
    <property type="component" value="Unassembled WGS sequence"/>
</dbReference>
<keyword evidence="2" id="KW-1185">Reference proteome</keyword>
<reference evidence="1" key="2">
    <citation type="submission" date="2025-09" db="UniProtKB">
        <authorList>
            <consortium name="Ensembl"/>
        </authorList>
    </citation>
    <scope>IDENTIFICATION</scope>
</reference>
<protein>
    <submittedName>
        <fullName evidence="1">Uncharacterized protein</fullName>
    </submittedName>
</protein>
<proteinExistence type="predicted"/>
<accession>A0A8C9NNV3</accession>
<organism evidence="1 2">
    <name type="scientific">Serinus canaria</name>
    <name type="common">Island canary</name>
    <name type="synonym">Fringilla canaria</name>
    <dbReference type="NCBI Taxonomy" id="9135"/>
    <lineage>
        <taxon>Eukaryota</taxon>
        <taxon>Metazoa</taxon>
        <taxon>Chordata</taxon>
        <taxon>Craniata</taxon>
        <taxon>Vertebrata</taxon>
        <taxon>Euteleostomi</taxon>
        <taxon>Archelosauria</taxon>
        <taxon>Archosauria</taxon>
        <taxon>Dinosauria</taxon>
        <taxon>Saurischia</taxon>
        <taxon>Theropoda</taxon>
        <taxon>Coelurosauria</taxon>
        <taxon>Aves</taxon>
        <taxon>Neognathae</taxon>
        <taxon>Neoaves</taxon>
        <taxon>Telluraves</taxon>
        <taxon>Australaves</taxon>
        <taxon>Passeriformes</taxon>
        <taxon>Passeroidea</taxon>
        <taxon>Fringillidae</taxon>
        <taxon>Carduelinae</taxon>
        <taxon>Serinus</taxon>
    </lineage>
</organism>
<sequence length="162" mass="17606">CPRGSWTYTARWEPPALLAEQRLGAQPNPAHHITASAAVLGQGKAEPLPSCQAADPSSQPGAGHQLRTWFVHSLVGSVLGYTEIHTSDAFSFFSGRQGWKSIPGHPQLLQHCTALSNTAEMHLNLIKFSPHCSCQKLIPKGSQIQFTCARLEGNCRVRGELQ</sequence>
<evidence type="ECO:0000313" key="2">
    <source>
        <dbReference type="Proteomes" id="UP000694409"/>
    </source>
</evidence>
<reference evidence="1" key="1">
    <citation type="submission" date="2025-08" db="UniProtKB">
        <authorList>
            <consortium name="Ensembl"/>
        </authorList>
    </citation>
    <scope>IDENTIFICATION</scope>
</reference>
<dbReference type="Ensembl" id="ENSSCAT00000022786.1">
    <property type="protein sequence ID" value="ENSSCAP00000020414.1"/>
    <property type="gene ID" value="ENSSCAG00000014707.1"/>
</dbReference>
<name>A0A8C9NNV3_SERCA</name>